<evidence type="ECO:0000313" key="10">
    <source>
        <dbReference type="Proteomes" id="UP001054889"/>
    </source>
</evidence>
<keyword evidence="7" id="KW-0503">Monooxygenase</keyword>
<dbReference type="InterPro" id="IPR036396">
    <property type="entry name" value="Cyt_P450_sf"/>
</dbReference>
<dbReference type="GO" id="GO:0005506">
    <property type="term" value="F:iron ion binding"/>
    <property type="evidence" value="ECO:0007669"/>
    <property type="project" value="InterPro"/>
</dbReference>
<dbReference type="PRINTS" id="PR00463">
    <property type="entry name" value="EP450I"/>
</dbReference>
<dbReference type="GO" id="GO:0020037">
    <property type="term" value="F:heme binding"/>
    <property type="evidence" value="ECO:0007669"/>
    <property type="project" value="InterPro"/>
</dbReference>
<dbReference type="SUPFAM" id="SSF48264">
    <property type="entry name" value="Cytochrome P450"/>
    <property type="match status" value="1"/>
</dbReference>
<comment type="similarity">
    <text evidence="7">Belongs to the cytochrome P450 family.</text>
</comment>
<evidence type="ECO:0000256" key="6">
    <source>
        <dbReference type="PIRSR" id="PIRSR602401-1"/>
    </source>
</evidence>
<evidence type="ECO:0000256" key="4">
    <source>
        <dbReference type="ARBA" id="ARBA00022989"/>
    </source>
</evidence>
<dbReference type="InterPro" id="IPR001128">
    <property type="entry name" value="Cyt_P450"/>
</dbReference>
<comment type="caution">
    <text evidence="9">The sequence shown here is derived from an EMBL/GenBank/DDBJ whole genome shotgun (WGS) entry which is preliminary data.</text>
</comment>
<dbReference type="Pfam" id="PF00067">
    <property type="entry name" value="p450"/>
    <property type="match status" value="1"/>
</dbReference>
<dbReference type="GO" id="GO:0016020">
    <property type="term" value="C:membrane"/>
    <property type="evidence" value="ECO:0007669"/>
    <property type="project" value="UniProtKB-SubCell"/>
</dbReference>
<reference evidence="9" key="1">
    <citation type="journal article" date="2018" name="DNA Res.">
        <title>Multiple hybrid de novo genome assembly of finger millet, an orphan allotetraploid crop.</title>
        <authorList>
            <person name="Hatakeyama M."/>
            <person name="Aluri S."/>
            <person name="Balachadran M.T."/>
            <person name="Sivarajan S.R."/>
            <person name="Patrignani A."/>
            <person name="Gruter S."/>
            <person name="Poveda L."/>
            <person name="Shimizu-Inatsugi R."/>
            <person name="Baeten J."/>
            <person name="Francoijs K.J."/>
            <person name="Nataraja K.N."/>
            <person name="Reddy Y.A.N."/>
            <person name="Phadnis S."/>
            <person name="Ravikumar R.L."/>
            <person name="Schlapbach R."/>
            <person name="Sreeman S.M."/>
            <person name="Shimizu K.K."/>
        </authorList>
    </citation>
    <scope>NUCLEOTIDE SEQUENCE</scope>
</reference>
<keyword evidence="5" id="KW-0472">Membrane</keyword>
<dbReference type="PRINTS" id="PR00385">
    <property type="entry name" value="P450"/>
</dbReference>
<keyword evidence="4" id="KW-1133">Transmembrane helix</keyword>
<dbReference type="InterPro" id="IPR017972">
    <property type="entry name" value="Cyt_P450_CS"/>
</dbReference>
<evidence type="ECO:0000256" key="1">
    <source>
        <dbReference type="ARBA" id="ARBA00004167"/>
    </source>
</evidence>
<dbReference type="PANTHER" id="PTHR24298">
    <property type="entry name" value="FLAVONOID 3'-MONOOXYGENASE-RELATED"/>
    <property type="match status" value="1"/>
</dbReference>
<evidence type="ECO:0000313" key="9">
    <source>
        <dbReference type="EMBL" id="GJM94660.1"/>
    </source>
</evidence>
<feature type="chain" id="PRO_5043842660" description="Cytochrome P450" evidence="8">
    <location>
        <begin position="20"/>
        <end position="498"/>
    </location>
</feature>
<feature type="binding site" description="axial binding residue" evidence="6">
    <location>
        <position position="437"/>
    </location>
    <ligand>
        <name>heme</name>
        <dbReference type="ChEBI" id="CHEBI:30413"/>
    </ligand>
    <ligandPart>
        <name>Fe</name>
        <dbReference type="ChEBI" id="CHEBI:18248"/>
    </ligandPart>
</feature>
<keyword evidence="7" id="KW-0560">Oxidoreductase</keyword>
<dbReference type="PANTHER" id="PTHR24298:SF636">
    <property type="entry name" value="OS07G0451300 PROTEIN"/>
    <property type="match status" value="1"/>
</dbReference>
<evidence type="ECO:0000256" key="3">
    <source>
        <dbReference type="ARBA" id="ARBA00022723"/>
    </source>
</evidence>
<protein>
    <recommendedName>
        <fullName evidence="11">Cytochrome P450</fullName>
    </recommendedName>
</protein>
<evidence type="ECO:0000256" key="8">
    <source>
        <dbReference type="SAM" id="SignalP"/>
    </source>
</evidence>
<gene>
    <name evidence="9" type="primary">ga11328</name>
    <name evidence="9" type="ORF">PR202_ga11328</name>
</gene>
<keyword evidence="10" id="KW-1185">Reference proteome</keyword>
<evidence type="ECO:0000256" key="2">
    <source>
        <dbReference type="ARBA" id="ARBA00022692"/>
    </source>
</evidence>
<dbReference type="InterPro" id="IPR002401">
    <property type="entry name" value="Cyt_P450_E_grp-I"/>
</dbReference>
<feature type="signal peptide" evidence="8">
    <location>
        <begin position="1"/>
        <end position="19"/>
    </location>
</feature>
<dbReference type="InterPro" id="IPR051103">
    <property type="entry name" value="Plant_metabolite_P450s"/>
</dbReference>
<reference evidence="9" key="2">
    <citation type="submission" date="2021-12" db="EMBL/GenBank/DDBJ databases">
        <title>Resequencing data analysis of finger millet.</title>
        <authorList>
            <person name="Hatakeyama M."/>
            <person name="Aluri S."/>
            <person name="Balachadran M.T."/>
            <person name="Sivarajan S.R."/>
            <person name="Poveda L."/>
            <person name="Shimizu-Inatsugi R."/>
            <person name="Schlapbach R."/>
            <person name="Sreeman S.M."/>
            <person name="Shimizu K.K."/>
        </authorList>
    </citation>
    <scope>NUCLEOTIDE SEQUENCE</scope>
</reference>
<dbReference type="AlphaFoldDB" id="A0AAV5C949"/>
<dbReference type="EMBL" id="BQKI01000005">
    <property type="protein sequence ID" value="GJM94660.1"/>
    <property type="molecule type" value="Genomic_DNA"/>
</dbReference>
<comment type="cofactor">
    <cofactor evidence="6">
        <name>heme</name>
        <dbReference type="ChEBI" id="CHEBI:30413"/>
    </cofactor>
</comment>
<evidence type="ECO:0000256" key="5">
    <source>
        <dbReference type="ARBA" id="ARBA00023136"/>
    </source>
</evidence>
<organism evidence="9 10">
    <name type="scientific">Eleusine coracana subsp. coracana</name>
    <dbReference type="NCBI Taxonomy" id="191504"/>
    <lineage>
        <taxon>Eukaryota</taxon>
        <taxon>Viridiplantae</taxon>
        <taxon>Streptophyta</taxon>
        <taxon>Embryophyta</taxon>
        <taxon>Tracheophyta</taxon>
        <taxon>Spermatophyta</taxon>
        <taxon>Magnoliopsida</taxon>
        <taxon>Liliopsida</taxon>
        <taxon>Poales</taxon>
        <taxon>Poaceae</taxon>
        <taxon>PACMAD clade</taxon>
        <taxon>Chloridoideae</taxon>
        <taxon>Cynodonteae</taxon>
        <taxon>Eleusininae</taxon>
        <taxon>Eleusine</taxon>
    </lineage>
</organism>
<keyword evidence="6 7" id="KW-0349">Heme</keyword>
<dbReference type="PROSITE" id="PS00086">
    <property type="entry name" value="CYTOCHROME_P450"/>
    <property type="match status" value="1"/>
</dbReference>
<accession>A0AAV5C949</accession>
<dbReference type="Proteomes" id="UP001054889">
    <property type="component" value="Unassembled WGS sequence"/>
</dbReference>
<evidence type="ECO:0000256" key="7">
    <source>
        <dbReference type="RuleBase" id="RU000461"/>
    </source>
</evidence>
<keyword evidence="3 6" id="KW-0479">Metal-binding</keyword>
<keyword evidence="6 7" id="KW-0408">Iron</keyword>
<dbReference type="Gene3D" id="1.10.630.10">
    <property type="entry name" value="Cytochrome P450"/>
    <property type="match status" value="1"/>
</dbReference>
<comment type="subcellular location">
    <subcellularLocation>
        <location evidence="1">Membrane</location>
        <topology evidence="1">Single-pass membrane protein</topology>
    </subcellularLocation>
</comment>
<keyword evidence="8" id="KW-0732">Signal</keyword>
<proteinExistence type="inferred from homology"/>
<dbReference type="GO" id="GO:0016709">
    <property type="term" value="F:oxidoreductase activity, acting on paired donors, with incorporation or reduction of molecular oxygen, NAD(P)H as one donor, and incorporation of one atom of oxygen"/>
    <property type="evidence" value="ECO:0007669"/>
    <property type="project" value="TreeGrafter"/>
</dbReference>
<sequence length="498" mass="55711">MHPILVLFSIAILPVLVLLLVSTNHKPRHNGHPLPPAPWPRLPFIGNLFWYSPNIASLTAVLERLHNSHGPVVSLWVGSKPAVFLACHEITYKALTQMGTIFAHRPTSWFEGVNSHGINSTTYCGRWSLLRRNLSSHLMAVQHATDVLRSSIDGLVKNLESSVAGTEGGVIAPSEPFRHAMFSFFSALCFGEEADEDVLARLRDLHAEIISLIVELDAFHLMPALLKVVYYLPKWRKLLSAQRRHHFLVTALISACRKQPEKVAGCYVHTLLELGLGEDEMVSLCWEYMNASVKTTTTALDWIVARLVLHQDIQQKLHMDIAERASSNLVPCCEPRPRRPFLEAVVVEALRLHPPAHYLLAHTTDKDVILDKYAIPKGSIVNVNLANIGRDATLWTDPNVFMPERFMEGGEGSNVNCISGAQTTTKMLPFGAGRRACPGAAIALTVLQSFVEELVKRFQWEPLDRGLMEEPSVDMTEKQGIVTEMRKPLRTRLVVRQH</sequence>
<evidence type="ECO:0008006" key="11">
    <source>
        <dbReference type="Google" id="ProtNLM"/>
    </source>
</evidence>
<name>A0AAV5C949_ELECO</name>
<keyword evidence="2" id="KW-0812">Transmembrane</keyword>